<protein>
    <recommendedName>
        <fullName evidence="2">SCD domain-containing protein</fullName>
    </recommendedName>
</protein>
<dbReference type="Proteomes" id="UP000029725">
    <property type="component" value="Unassembled WGS sequence"/>
</dbReference>
<dbReference type="InterPro" id="IPR020839">
    <property type="entry name" value="SCD"/>
</dbReference>
<comment type="caution">
    <text evidence="3">The sequence shown here is derived from an EMBL/GenBank/DDBJ whole genome shotgun (WGS) entry which is preliminary data.</text>
</comment>
<reference evidence="3 4" key="1">
    <citation type="submission" date="2014-04" db="EMBL/GenBank/DDBJ databases">
        <title>A new species of microsporidia sheds light on the evolution of extreme parasitism.</title>
        <authorList>
            <person name="Haag K.L."/>
            <person name="James T.Y."/>
            <person name="Larsson R."/>
            <person name="Schaer T.M."/>
            <person name="Refardt D."/>
            <person name="Pombert J.-F."/>
            <person name="Ebert D."/>
        </authorList>
    </citation>
    <scope>NUCLEOTIDE SEQUENCE [LARGE SCALE GENOMIC DNA]</scope>
    <source>
        <strain evidence="3 4">UGP3</strain>
        <tissue evidence="3">Spores</tissue>
    </source>
</reference>
<dbReference type="GO" id="GO:0000785">
    <property type="term" value="C:chromatin"/>
    <property type="evidence" value="ECO:0007669"/>
    <property type="project" value="TreeGrafter"/>
</dbReference>
<feature type="domain" description="SCD" evidence="2">
    <location>
        <begin position="186"/>
        <end position="274"/>
    </location>
</feature>
<dbReference type="HOGENOM" id="CLU_320807_0_0_1"/>
<keyword evidence="4" id="KW-1185">Reference proteome</keyword>
<dbReference type="Pfam" id="PF08514">
    <property type="entry name" value="STAG"/>
    <property type="match status" value="1"/>
</dbReference>
<gene>
    <name evidence="3" type="ORF">DI09_214p10</name>
</gene>
<evidence type="ECO:0000313" key="4">
    <source>
        <dbReference type="Proteomes" id="UP000029725"/>
    </source>
</evidence>
<dbReference type="InterPro" id="IPR013721">
    <property type="entry name" value="STAG"/>
</dbReference>
<dbReference type="OrthoDB" id="2190075at2759"/>
<feature type="non-terminal residue" evidence="3">
    <location>
        <position position="904"/>
    </location>
</feature>
<dbReference type="PROSITE" id="PS51425">
    <property type="entry name" value="SCD"/>
    <property type="match status" value="1"/>
</dbReference>
<dbReference type="InterPro" id="IPR016024">
    <property type="entry name" value="ARM-type_fold"/>
</dbReference>
<dbReference type="InterPro" id="IPR011989">
    <property type="entry name" value="ARM-like"/>
</dbReference>
<dbReference type="GO" id="GO:0007062">
    <property type="term" value="P:sister chromatid cohesion"/>
    <property type="evidence" value="ECO:0007669"/>
    <property type="project" value="UniProtKB-ARBA"/>
</dbReference>
<dbReference type="Gene3D" id="1.25.10.10">
    <property type="entry name" value="Leucine-rich Repeat Variant"/>
    <property type="match status" value="1"/>
</dbReference>
<dbReference type="GO" id="GO:0005634">
    <property type="term" value="C:nucleus"/>
    <property type="evidence" value="ECO:0007669"/>
    <property type="project" value="TreeGrafter"/>
</dbReference>
<dbReference type="AlphaFoldDB" id="A0A098VSU6"/>
<dbReference type="Pfam" id="PF21581">
    <property type="entry name" value="SCD"/>
    <property type="match status" value="1"/>
</dbReference>
<dbReference type="RefSeq" id="XP_013238508.1">
    <property type="nucleotide sequence ID" value="XM_013383054.1"/>
</dbReference>
<dbReference type="PANTHER" id="PTHR11199:SF0">
    <property type="entry name" value="LD34181P-RELATED"/>
    <property type="match status" value="1"/>
</dbReference>
<dbReference type="SUPFAM" id="SSF48371">
    <property type="entry name" value="ARM repeat"/>
    <property type="match status" value="1"/>
</dbReference>
<sequence length="904" mass="102176">MISSEPENDNPQVSANAIKRPKPRSGRNGSNLENIDLYLSIKESRHTPSKLGANFIKWLLADSDSAIMHFIGLLLKLFDKEFMFQKKERRDYKTFKSKFSSFISNLVLDMNSHEEDLEVFKRLLGWILALSSCQYRPFRITATFCGLYIQESLCRLIVHNYVDLESNQVSIATFSSLLDFIFNGLYLHRYRDVDPYIRAVCVKHLAEWIIIYPKKFLDNSYLRYIGWILSDKVAEARAEAITSIITLIESAEKDIIFSGIRSFLDRFLPRILECASRDKDNTAQNASLHLLHKLSAHELVDIEILDSLLFVLFSKNPQAKGLFVKILTILLSKKTQSPHMAEFKSIFSITGWLLQKFPPSFCCLKKDLCSLIVVSLVECYQGSAEAQHMHFENIVSFLCSDFSLIPMNEIEVDLDSIRQILLYFLSALCKNAGSSSNEIISLFILNWGKIFSNIHSTPNFKKIIFSIVHGMIAKAPISPVCESDSKEWLISISEIFSSAQMVFLDISSFGTEDTESTNVSLVKSIVSAFGIENLLVEKRTLLFSIYSHLEEQFCALSGAPLEHYLCQGDSAKLCITMDKLQCLYNELSTSGSLLFDDVKKLIVGHFEKILDQYNGIFSVLQAYPSNSNVLTLFNYISTYLFSISKLIASNEEASQVIFSIIKSSSTCGVVTKSSPSTQAFALYTDALLFALKSGKLSVKDIDRTPLDCIENSIVKNFYTLSRSNSSKISTDFSEFVAHIGCDLEVVRSDEYSNIKCYLKLLFMQLVDAKILKLFLQLFESLPNPLILLFKSYLAALSEPSFLSSIINTLAEGFLDLSNSDLSSVEHVQRLDEFLCSIFSPSHEKGTTFPQSHVLETFTIALVSAFVKQYFENKDINFYIFKLVNEGWAKNLSANTAYEINASVE</sequence>
<dbReference type="GO" id="GO:0003682">
    <property type="term" value="F:chromatin binding"/>
    <property type="evidence" value="ECO:0007669"/>
    <property type="project" value="TreeGrafter"/>
</dbReference>
<accession>A0A098VSU6</accession>
<dbReference type="InterPro" id="IPR039662">
    <property type="entry name" value="Cohesin_Scc3/SA"/>
</dbReference>
<name>A0A098VSU6_9MICR</name>
<evidence type="ECO:0000313" key="3">
    <source>
        <dbReference type="EMBL" id="KGG52072.1"/>
    </source>
</evidence>
<evidence type="ECO:0000259" key="2">
    <source>
        <dbReference type="PROSITE" id="PS51425"/>
    </source>
</evidence>
<organism evidence="3 4">
    <name type="scientific">Mitosporidium daphniae</name>
    <dbReference type="NCBI Taxonomy" id="1485682"/>
    <lineage>
        <taxon>Eukaryota</taxon>
        <taxon>Fungi</taxon>
        <taxon>Fungi incertae sedis</taxon>
        <taxon>Microsporidia</taxon>
        <taxon>Mitosporidium</taxon>
    </lineage>
</organism>
<evidence type="ECO:0000256" key="1">
    <source>
        <dbReference type="SAM" id="MobiDB-lite"/>
    </source>
</evidence>
<dbReference type="VEuPathDB" id="MicrosporidiaDB:DI09_214p10"/>
<dbReference type="GeneID" id="25259042"/>
<dbReference type="PANTHER" id="PTHR11199">
    <property type="entry name" value="STROMAL ANTIGEN"/>
    <property type="match status" value="1"/>
</dbReference>
<dbReference type="GO" id="GO:0008278">
    <property type="term" value="C:cohesin complex"/>
    <property type="evidence" value="ECO:0007669"/>
    <property type="project" value="TreeGrafter"/>
</dbReference>
<proteinExistence type="predicted"/>
<dbReference type="EMBL" id="JMKJ01000127">
    <property type="protein sequence ID" value="KGG52072.1"/>
    <property type="molecule type" value="Genomic_DNA"/>
</dbReference>
<feature type="region of interest" description="Disordered" evidence="1">
    <location>
        <begin position="1"/>
        <end position="29"/>
    </location>
</feature>
<feature type="compositionally biased region" description="Polar residues" evidence="1">
    <location>
        <begin position="1"/>
        <end position="15"/>
    </location>
</feature>